<dbReference type="OrthoDB" id="639921at2"/>
<dbReference type="EMBL" id="FNQY01000018">
    <property type="protein sequence ID" value="SEA43113.1"/>
    <property type="molecule type" value="Genomic_DNA"/>
</dbReference>
<dbReference type="RefSeq" id="WP_091399776.1">
    <property type="nucleotide sequence ID" value="NZ_FNQY01000018.1"/>
</dbReference>
<feature type="domain" description="Glutamine amidotransferase" evidence="1">
    <location>
        <begin position="45"/>
        <end position="231"/>
    </location>
</feature>
<dbReference type="Proteomes" id="UP000199041">
    <property type="component" value="Unassembled WGS sequence"/>
</dbReference>
<dbReference type="InterPro" id="IPR029062">
    <property type="entry name" value="Class_I_gatase-like"/>
</dbReference>
<accession>A0A1H4B4M9</accession>
<dbReference type="InterPro" id="IPR017926">
    <property type="entry name" value="GATASE"/>
</dbReference>
<dbReference type="Pfam" id="PF00117">
    <property type="entry name" value="GATase"/>
    <property type="match status" value="1"/>
</dbReference>
<protein>
    <submittedName>
        <fullName evidence="2">GMP synthase-Glutamine amidotransferase</fullName>
    </submittedName>
</protein>
<proteinExistence type="predicted"/>
<reference evidence="2 3" key="1">
    <citation type="submission" date="2016-10" db="EMBL/GenBank/DDBJ databases">
        <authorList>
            <person name="de Groot N.N."/>
        </authorList>
    </citation>
    <scope>NUCLEOTIDE SEQUENCE [LARGE SCALE GENOMIC DNA]</scope>
    <source>
        <strain evidence="2 3">Vu-144</strain>
    </source>
</reference>
<keyword evidence="3" id="KW-1185">Reference proteome</keyword>
<name>A0A1H4B4M9_9BACT</name>
<keyword evidence="2" id="KW-0315">Glutamine amidotransferase</keyword>
<keyword evidence="2" id="KW-0808">Transferase</keyword>
<dbReference type="STRING" id="551991.SAMN05192529_11846"/>
<evidence type="ECO:0000313" key="3">
    <source>
        <dbReference type="Proteomes" id="UP000199041"/>
    </source>
</evidence>
<organism evidence="2 3">
    <name type="scientific">Arachidicoccus rhizosphaerae</name>
    <dbReference type="NCBI Taxonomy" id="551991"/>
    <lineage>
        <taxon>Bacteria</taxon>
        <taxon>Pseudomonadati</taxon>
        <taxon>Bacteroidota</taxon>
        <taxon>Chitinophagia</taxon>
        <taxon>Chitinophagales</taxon>
        <taxon>Chitinophagaceae</taxon>
        <taxon>Arachidicoccus</taxon>
    </lineage>
</organism>
<dbReference type="Gene3D" id="3.40.50.880">
    <property type="match status" value="1"/>
</dbReference>
<dbReference type="AlphaFoldDB" id="A0A1H4B4M9"/>
<evidence type="ECO:0000259" key="1">
    <source>
        <dbReference type="Pfam" id="PF00117"/>
    </source>
</evidence>
<dbReference type="PROSITE" id="PS51273">
    <property type="entry name" value="GATASE_TYPE_1"/>
    <property type="match status" value="1"/>
</dbReference>
<evidence type="ECO:0000313" key="2">
    <source>
        <dbReference type="EMBL" id="SEA43113.1"/>
    </source>
</evidence>
<sequence length="284" mass="32778">MDVKDSERKKINIAVLDLNNGVPNQGLRCILNILQQYQNDHGVPFEITVFDVRQKDEVPDNSFDIYISSGGPGSPFDEEGWQWENKFFSLINQLYYYNTQARAADKKHIFFICHSFQLACRFFKIGKVCKRKSTSFGVFPMHKIWGGLHEPIFEQLPEPFYGVDSRDYQVVQPDFDQLNTIGATVLALEKERPHVPLERAIMAVRFSDEMIGTQFHPEADAISMRDHLLKDINKARVIEEHGEAKYWDMLGKLDDPDKILLTQKIILPAFLDKALEKKRSLSIV</sequence>
<dbReference type="SUPFAM" id="SSF52317">
    <property type="entry name" value="Class I glutamine amidotransferase-like"/>
    <property type="match status" value="1"/>
</dbReference>
<gene>
    <name evidence="2" type="ORF">SAMN05192529_11846</name>
</gene>
<dbReference type="GO" id="GO:0016740">
    <property type="term" value="F:transferase activity"/>
    <property type="evidence" value="ECO:0007669"/>
    <property type="project" value="UniProtKB-KW"/>
</dbReference>